<dbReference type="RefSeq" id="WP_135943248.1">
    <property type="nucleotide sequence ID" value="NZ_BMEI01000001.1"/>
</dbReference>
<dbReference type="InterPro" id="IPR011257">
    <property type="entry name" value="DNA_glycosylase"/>
</dbReference>
<keyword evidence="3" id="KW-0227">DNA damage</keyword>
<evidence type="ECO:0000256" key="3">
    <source>
        <dbReference type="ARBA" id="ARBA00022763"/>
    </source>
</evidence>
<evidence type="ECO:0000313" key="7">
    <source>
        <dbReference type="Proteomes" id="UP000305451"/>
    </source>
</evidence>
<dbReference type="GO" id="GO:0032131">
    <property type="term" value="F:alkylated DNA binding"/>
    <property type="evidence" value="ECO:0007669"/>
    <property type="project" value="TreeGrafter"/>
</dbReference>
<evidence type="ECO:0000256" key="4">
    <source>
        <dbReference type="ARBA" id="ARBA00023204"/>
    </source>
</evidence>
<comment type="catalytic activity">
    <reaction evidence="1">
        <text>Hydrolysis of alkylated DNA, releasing 3-methyladenine, 3-methylguanine, 7-methylguanine and 7-methyladenine.</text>
        <dbReference type="EC" id="3.2.2.21"/>
    </reaction>
</comment>
<keyword evidence="7" id="KW-1185">Reference proteome</keyword>
<proteinExistence type="predicted"/>
<dbReference type="PANTHER" id="PTHR43003">
    <property type="entry name" value="DNA-3-METHYLADENINE GLYCOSYLASE"/>
    <property type="match status" value="1"/>
</dbReference>
<dbReference type="Gene3D" id="1.10.340.30">
    <property type="entry name" value="Hypothetical protein, domain 2"/>
    <property type="match status" value="1"/>
</dbReference>
<dbReference type="GO" id="GO:0043916">
    <property type="term" value="F:DNA-7-methylguanine glycosylase activity"/>
    <property type="evidence" value="ECO:0007669"/>
    <property type="project" value="TreeGrafter"/>
</dbReference>
<dbReference type="GO" id="GO:0032993">
    <property type="term" value="C:protein-DNA complex"/>
    <property type="evidence" value="ECO:0007669"/>
    <property type="project" value="TreeGrafter"/>
</dbReference>
<reference evidence="6 7" key="1">
    <citation type="journal article" date="2013" name="Int. J. Syst. Evol. Microbiol.">
        <title>Marinicauda pacifica gen. nov., sp. nov., a prosthecate alphaproteobacterium of the family Hyphomonadaceae isolated from deep seawater.</title>
        <authorList>
            <person name="Zhang X.Y."/>
            <person name="Li G.W."/>
            <person name="Wang C.S."/>
            <person name="Zhang Y.J."/>
            <person name="Xu X.W."/>
            <person name="Li H."/>
            <person name="Liu A."/>
            <person name="Liu C."/>
            <person name="Xie B.B."/>
            <person name="Qin Q.L."/>
            <person name="Xu Z."/>
            <person name="Chen X.L."/>
            <person name="Zhou B.C."/>
            <person name="Zhang Y.Z."/>
        </authorList>
    </citation>
    <scope>NUCLEOTIDE SEQUENCE [LARGE SCALE GENOMIC DNA]</scope>
    <source>
        <strain evidence="6 7">P-1 km-3</strain>
    </source>
</reference>
<evidence type="ECO:0000259" key="5">
    <source>
        <dbReference type="SMART" id="SM00478"/>
    </source>
</evidence>
<dbReference type="Gene3D" id="1.10.1670.40">
    <property type="match status" value="1"/>
</dbReference>
<dbReference type="GO" id="GO:0006307">
    <property type="term" value="P:DNA alkylation repair"/>
    <property type="evidence" value="ECO:0007669"/>
    <property type="project" value="TreeGrafter"/>
</dbReference>
<dbReference type="EC" id="3.2.2.21" evidence="2"/>
<dbReference type="EMBL" id="SRXV01000001">
    <property type="protein sequence ID" value="TGY94053.1"/>
    <property type="molecule type" value="Genomic_DNA"/>
</dbReference>
<accession>A0A4S2HDW8</accession>
<dbReference type="SUPFAM" id="SSF48150">
    <property type="entry name" value="DNA-glycosylase"/>
    <property type="match status" value="1"/>
</dbReference>
<feature type="domain" description="HhH-GPD" evidence="5">
    <location>
        <begin position="48"/>
        <end position="196"/>
    </location>
</feature>
<sequence length="200" mass="22070">MSAIHEHCLGAAQTLSPDLTDALQRLGPLHLPCDDSQPLAERLARSVAGQQLSVKAAGTIWSRVCAAAGEGPLLDFLDPRNEKTLRACGLFGAKTAAVYAIAFEARENGLTREALKNLGAPERARRLTAIKGVGPWTADMVNLFYFGEEDIWPEGDVTARKTLISLTSKRRKTVRSAERFAPYRSYLALYMWRWVDARPD</sequence>
<dbReference type="OrthoDB" id="9785929at2"/>
<dbReference type="AlphaFoldDB" id="A0A4S2HDW8"/>
<name>A0A4S2HDW8_9PROT</name>
<dbReference type="CDD" id="cd00056">
    <property type="entry name" value="ENDO3c"/>
    <property type="match status" value="1"/>
</dbReference>
<dbReference type="GO" id="GO:0006285">
    <property type="term" value="P:base-excision repair, AP site formation"/>
    <property type="evidence" value="ECO:0007669"/>
    <property type="project" value="TreeGrafter"/>
</dbReference>
<keyword evidence="4" id="KW-0234">DNA repair</keyword>
<gene>
    <name evidence="6" type="ORF">E5162_01830</name>
</gene>
<protein>
    <recommendedName>
        <fullName evidence="2">DNA-3-methyladenine glycosylase II</fullName>
        <ecNumber evidence="2">3.2.2.21</ecNumber>
    </recommendedName>
</protein>
<comment type="caution">
    <text evidence="6">The sequence shown here is derived from an EMBL/GenBank/DDBJ whole genome shotgun (WGS) entry which is preliminary data.</text>
</comment>
<evidence type="ECO:0000256" key="2">
    <source>
        <dbReference type="ARBA" id="ARBA00012000"/>
    </source>
</evidence>
<dbReference type="InterPro" id="IPR051912">
    <property type="entry name" value="Alkylbase_DNA_Glycosylase/TA"/>
</dbReference>
<dbReference type="PANTHER" id="PTHR43003:SF5">
    <property type="entry name" value="DNA-3-METHYLADENINE GLYCOSYLASE"/>
    <property type="match status" value="1"/>
</dbReference>
<organism evidence="6 7">
    <name type="scientific">Marinicauda pacifica</name>
    <dbReference type="NCBI Taxonomy" id="1133559"/>
    <lineage>
        <taxon>Bacteria</taxon>
        <taxon>Pseudomonadati</taxon>
        <taxon>Pseudomonadota</taxon>
        <taxon>Alphaproteobacteria</taxon>
        <taxon>Maricaulales</taxon>
        <taxon>Maricaulaceae</taxon>
        <taxon>Marinicauda</taxon>
    </lineage>
</organism>
<dbReference type="InterPro" id="IPR003265">
    <property type="entry name" value="HhH-GPD_domain"/>
</dbReference>
<dbReference type="GO" id="GO:0008725">
    <property type="term" value="F:DNA-3-methyladenine glycosylase activity"/>
    <property type="evidence" value="ECO:0007669"/>
    <property type="project" value="TreeGrafter"/>
</dbReference>
<evidence type="ECO:0000256" key="1">
    <source>
        <dbReference type="ARBA" id="ARBA00000086"/>
    </source>
</evidence>
<evidence type="ECO:0000313" key="6">
    <source>
        <dbReference type="EMBL" id="TGY94053.1"/>
    </source>
</evidence>
<dbReference type="Proteomes" id="UP000305451">
    <property type="component" value="Unassembled WGS sequence"/>
</dbReference>
<dbReference type="SMART" id="SM00478">
    <property type="entry name" value="ENDO3c"/>
    <property type="match status" value="1"/>
</dbReference>